<proteinExistence type="inferred from homology"/>
<keyword evidence="2" id="KW-0547">Nucleotide-binding</keyword>
<dbReference type="Pfam" id="PF00009">
    <property type="entry name" value="GTP_EFTU"/>
    <property type="match status" value="1"/>
</dbReference>
<evidence type="ECO:0000256" key="1">
    <source>
        <dbReference type="ARBA" id="ARBA00005870"/>
    </source>
</evidence>
<feature type="region of interest" description="Disordered" evidence="8">
    <location>
        <begin position="285"/>
        <end position="314"/>
    </location>
</feature>
<dbReference type="InterPro" id="IPR020568">
    <property type="entry name" value="Ribosomal_Su5_D2-typ_SF"/>
</dbReference>
<evidence type="ECO:0000256" key="2">
    <source>
        <dbReference type="ARBA" id="ARBA00022741"/>
    </source>
</evidence>
<dbReference type="InterPro" id="IPR005225">
    <property type="entry name" value="Small_GTP-bd"/>
</dbReference>
<dbReference type="InterPro" id="IPR035649">
    <property type="entry name" value="EFG_V"/>
</dbReference>
<dbReference type="Pfam" id="PF03764">
    <property type="entry name" value="EFG_IV"/>
    <property type="match status" value="1"/>
</dbReference>
<keyword evidence="3 10" id="KW-0251">Elongation factor</keyword>
<dbReference type="Gene3D" id="3.40.50.300">
    <property type="entry name" value="P-loop containing nucleotide triphosphate hydrolases"/>
    <property type="match status" value="1"/>
</dbReference>
<dbReference type="Gene3D" id="3.30.70.240">
    <property type="match status" value="1"/>
</dbReference>
<dbReference type="CDD" id="cd03713">
    <property type="entry name" value="EFG_mtEFG_C"/>
    <property type="match status" value="1"/>
</dbReference>
<name>A0A517PXQ6_9PLAN</name>
<evidence type="ECO:0000256" key="7">
    <source>
        <dbReference type="NCBIfam" id="TIGR00484"/>
    </source>
</evidence>
<dbReference type="InterPro" id="IPR035647">
    <property type="entry name" value="EFG_III/V"/>
</dbReference>
<dbReference type="GO" id="GO:0003924">
    <property type="term" value="F:GTPase activity"/>
    <property type="evidence" value="ECO:0007669"/>
    <property type="project" value="InterPro"/>
</dbReference>
<dbReference type="OrthoDB" id="9804431at2"/>
<dbReference type="NCBIfam" id="TIGR00484">
    <property type="entry name" value="EF-G"/>
    <property type="match status" value="1"/>
</dbReference>
<dbReference type="Pfam" id="PF00679">
    <property type="entry name" value="EFG_C"/>
    <property type="match status" value="1"/>
</dbReference>
<dbReference type="SMART" id="SM00838">
    <property type="entry name" value="EFG_C"/>
    <property type="match status" value="1"/>
</dbReference>
<dbReference type="InterPro" id="IPR004540">
    <property type="entry name" value="Transl_elong_EFG/EF2"/>
</dbReference>
<dbReference type="InterPro" id="IPR041095">
    <property type="entry name" value="EFG_II"/>
</dbReference>
<dbReference type="AlphaFoldDB" id="A0A517PXQ6"/>
<dbReference type="Gene3D" id="3.30.70.870">
    <property type="entry name" value="Elongation Factor G (Translational Gtpase), domain 3"/>
    <property type="match status" value="1"/>
</dbReference>
<evidence type="ECO:0000256" key="5">
    <source>
        <dbReference type="ARBA" id="ARBA00023134"/>
    </source>
</evidence>
<dbReference type="PRINTS" id="PR00315">
    <property type="entry name" value="ELONGATNFCT"/>
</dbReference>
<dbReference type="Pfam" id="PF14492">
    <property type="entry name" value="EFG_III"/>
    <property type="match status" value="1"/>
</dbReference>
<dbReference type="InterPro" id="IPR000640">
    <property type="entry name" value="EFG_V-like"/>
</dbReference>
<dbReference type="NCBIfam" id="TIGR00231">
    <property type="entry name" value="small_GTP"/>
    <property type="match status" value="1"/>
</dbReference>
<dbReference type="GO" id="GO:0032790">
    <property type="term" value="P:ribosome disassembly"/>
    <property type="evidence" value="ECO:0007669"/>
    <property type="project" value="TreeGrafter"/>
</dbReference>
<dbReference type="InterPro" id="IPR031157">
    <property type="entry name" value="G_TR_CS"/>
</dbReference>
<dbReference type="InterPro" id="IPR004161">
    <property type="entry name" value="EFTu-like_2"/>
</dbReference>
<evidence type="ECO:0000256" key="3">
    <source>
        <dbReference type="ARBA" id="ARBA00022768"/>
    </source>
</evidence>
<dbReference type="Gene3D" id="3.30.230.10">
    <property type="match status" value="1"/>
</dbReference>
<dbReference type="NCBIfam" id="NF009381">
    <property type="entry name" value="PRK12740.1-5"/>
    <property type="match status" value="1"/>
</dbReference>
<dbReference type="FunFam" id="3.30.70.240:FF:000001">
    <property type="entry name" value="Elongation factor G"/>
    <property type="match status" value="1"/>
</dbReference>
<dbReference type="SUPFAM" id="SSF52540">
    <property type="entry name" value="P-loop containing nucleoside triphosphate hydrolases"/>
    <property type="match status" value="1"/>
</dbReference>
<dbReference type="PANTHER" id="PTHR43261:SF1">
    <property type="entry name" value="RIBOSOME-RELEASING FACTOR 2, MITOCHONDRIAL"/>
    <property type="match status" value="1"/>
</dbReference>
<dbReference type="CDD" id="cd04088">
    <property type="entry name" value="EFG_mtEFG_II"/>
    <property type="match status" value="1"/>
</dbReference>
<dbReference type="GO" id="GO:0005525">
    <property type="term" value="F:GTP binding"/>
    <property type="evidence" value="ECO:0007669"/>
    <property type="project" value="UniProtKB-UniRule"/>
</dbReference>
<keyword evidence="5" id="KW-0342">GTP-binding</keyword>
<feature type="domain" description="Tr-type G" evidence="9">
    <location>
        <begin position="6"/>
        <end position="286"/>
    </location>
</feature>
<reference evidence="10 11" key="1">
    <citation type="submission" date="2019-02" db="EMBL/GenBank/DDBJ databases">
        <title>Deep-cultivation of Planctomycetes and their phenomic and genomic characterization uncovers novel biology.</title>
        <authorList>
            <person name="Wiegand S."/>
            <person name="Jogler M."/>
            <person name="Boedeker C."/>
            <person name="Pinto D."/>
            <person name="Vollmers J."/>
            <person name="Rivas-Marin E."/>
            <person name="Kohn T."/>
            <person name="Peeters S.H."/>
            <person name="Heuer A."/>
            <person name="Rast P."/>
            <person name="Oberbeckmann S."/>
            <person name="Bunk B."/>
            <person name="Jeske O."/>
            <person name="Meyerdierks A."/>
            <person name="Storesund J.E."/>
            <person name="Kallscheuer N."/>
            <person name="Luecker S."/>
            <person name="Lage O.M."/>
            <person name="Pohl T."/>
            <person name="Merkel B.J."/>
            <person name="Hornburger P."/>
            <person name="Mueller R.-W."/>
            <person name="Bruemmer F."/>
            <person name="Labrenz M."/>
            <person name="Spormann A.M."/>
            <person name="Op den Camp H."/>
            <person name="Overmann J."/>
            <person name="Amann R."/>
            <person name="Jetten M.S.M."/>
            <person name="Mascher T."/>
            <person name="Medema M.H."/>
            <person name="Devos D.P."/>
            <person name="Kaster A.-K."/>
            <person name="Ovreas L."/>
            <person name="Rohde M."/>
            <person name="Galperin M.Y."/>
            <person name="Jogler C."/>
        </authorList>
    </citation>
    <scope>NUCLEOTIDE SEQUENCE [LARGE SCALE GENOMIC DNA]</scope>
    <source>
        <strain evidence="10 11">HG66A1</strain>
    </source>
</reference>
<dbReference type="InterPro" id="IPR014721">
    <property type="entry name" value="Ribsml_uS5_D2-typ_fold_subgr"/>
</dbReference>
<dbReference type="CDD" id="cd16262">
    <property type="entry name" value="EFG_III"/>
    <property type="match status" value="1"/>
</dbReference>
<dbReference type="InterPro" id="IPR000795">
    <property type="entry name" value="T_Tr_GTP-bd_dom"/>
</dbReference>
<dbReference type="CDD" id="cd01886">
    <property type="entry name" value="EF-G"/>
    <property type="match status" value="1"/>
</dbReference>
<evidence type="ECO:0000256" key="4">
    <source>
        <dbReference type="ARBA" id="ARBA00022917"/>
    </source>
</evidence>
<dbReference type="PANTHER" id="PTHR43261">
    <property type="entry name" value="TRANSLATION ELONGATION FACTOR G-RELATED"/>
    <property type="match status" value="1"/>
</dbReference>
<dbReference type="Proteomes" id="UP000320421">
    <property type="component" value="Chromosome"/>
</dbReference>
<dbReference type="SMART" id="SM00889">
    <property type="entry name" value="EFG_IV"/>
    <property type="match status" value="1"/>
</dbReference>
<feature type="compositionally biased region" description="Basic and acidic residues" evidence="8">
    <location>
        <begin position="301"/>
        <end position="311"/>
    </location>
</feature>
<keyword evidence="4" id="KW-0648">Protein biosynthesis</keyword>
<dbReference type="Gene3D" id="2.40.30.10">
    <property type="entry name" value="Translation factors"/>
    <property type="match status" value="1"/>
</dbReference>
<evidence type="ECO:0000256" key="6">
    <source>
        <dbReference type="ARBA" id="ARBA00024731"/>
    </source>
</evidence>
<organism evidence="10 11">
    <name type="scientific">Gimesia chilikensis</name>
    <dbReference type="NCBI Taxonomy" id="2605989"/>
    <lineage>
        <taxon>Bacteria</taxon>
        <taxon>Pseudomonadati</taxon>
        <taxon>Planctomycetota</taxon>
        <taxon>Planctomycetia</taxon>
        <taxon>Planctomycetales</taxon>
        <taxon>Planctomycetaceae</taxon>
        <taxon>Gimesia</taxon>
    </lineage>
</organism>
<dbReference type="RefSeq" id="WP_145192486.1">
    <property type="nucleotide sequence ID" value="NZ_CP036266.1"/>
</dbReference>
<comment type="similarity">
    <text evidence="1">Belongs to the TRAFAC class translation factor GTPase superfamily. Classic translation factor GTPase family. EF-G/EF-2 subfamily.</text>
</comment>
<gene>
    <name evidence="10" type="primary">fusA_3</name>
    <name evidence="10" type="ORF">HG66A1_59280</name>
</gene>
<sequence length="699" mass="77468">MSTSIDQIRNIGIIAHIDAGKTTTTERILYYAKFLHRPGGVDEGTTTTDFDEEEAKRGITIYSAAITCKWNGHTINIIDTPGHVDFTAEVERSLRVLDGAVVVFSAMEGVEAQSETVWRQADKYNVPRICFINKMDRIGASFERTFEEIKKRLRGNPVALQIPIGEGTTSTGDSFSGVIDLIKMRALFYDQESMGDQFEVQEIPDAYLEKAQEWRAKLLESVAELDEAVLEQYYETEDIAEDVIVRLLREATLKGDLQPTFCGSSLNYIGVQPVLDGVTSFLPSPLDRPPVEGINPQPKKRGGEAGGHETRGPSVDEPMCGLVFKIQADKHGDLCFMRVYSGQLKSGSRLLNPRTGKKELVSQLWRVQAGAREKVETDSIDAGDIIGVIGPKEAVTGDTLCEIQHPILLETISFPETVISMAVEPESSADRKKLEDTLQKLSRQDPTFKAVANEETGQTIVSGMGELHLEVLRNRMQKEFNLSVRVHKPRVSYRETVSAAVEKEVEFNRPSANGNMYFKVKLRLEPFKGDKPISIKSQLKPNELNPELEKELMETLRLGVDGGGQVGFPLMNVQFVVLDAQSREGETSDVAVEAATSEALHGCIMDAKIQLLEPIMKMEVVTPDEFRGNIQADLSSRNANVLNSEWRGDLCVMEVEAPLSQLFGYSTQIRSLSQGRASFSMEPLKYAAAPQSVLKEMIG</sequence>
<evidence type="ECO:0000256" key="8">
    <source>
        <dbReference type="SAM" id="MobiDB-lite"/>
    </source>
</evidence>
<dbReference type="FunFam" id="3.30.70.870:FF:000001">
    <property type="entry name" value="Elongation factor G"/>
    <property type="match status" value="1"/>
</dbReference>
<dbReference type="PROSITE" id="PS00301">
    <property type="entry name" value="G_TR_1"/>
    <property type="match status" value="1"/>
</dbReference>
<protein>
    <recommendedName>
        <fullName evidence="7">Elongation factor G</fullName>
    </recommendedName>
</protein>
<comment type="function">
    <text evidence="6">Catalyzes the GTP-dependent ribosomal translocation step during translation elongation. During this step, the ribosome changes from the pre-translocational (PRE) to the post-translocational (POST) state as the newly formed A-site-bound peptidyl-tRNA and P-site-bound deacylated tRNA move to the P and E sites, respectively. Catalyzes the coordinated movement of the two tRNA molecules, the mRNA and conformational changes in the ribosome.</text>
</comment>
<dbReference type="GO" id="GO:0003746">
    <property type="term" value="F:translation elongation factor activity"/>
    <property type="evidence" value="ECO:0007669"/>
    <property type="project" value="UniProtKB-UniRule"/>
</dbReference>
<evidence type="ECO:0000313" key="11">
    <source>
        <dbReference type="Proteomes" id="UP000320421"/>
    </source>
</evidence>
<dbReference type="InterPro" id="IPR027417">
    <property type="entry name" value="P-loop_NTPase"/>
</dbReference>
<dbReference type="InterPro" id="IPR005517">
    <property type="entry name" value="Transl_elong_EFG/EF2_IV"/>
</dbReference>
<dbReference type="SUPFAM" id="SSF54980">
    <property type="entry name" value="EF-G C-terminal domain-like"/>
    <property type="match status" value="2"/>
</dbReference>
<dbReference type="PROSITE" id="PS51722">
    <property type="entry name" value="G_TR_2"/>
    <property type="match status" value="1"/>
</dbReference>
<accession>A0A517PXQ6</accession>
<keyword evidence="11" id="KW-1185">Reference proteome</keyword>
<dbReference type="FunFam" id="3.40.50.300:FF:000029">
    <property type="entry name" value="Elongation factor G"/>
    <property type="match status" value="1"/>
</dbReference>
<evidence type="ECO:0000313" key="10">
    <source>
        <dbReference type="EMBL" id="QDT24102.1"/>
    </source>
</evidence>
<dbReference type="SUPFAM" id="SSF54211">
    <property type="entry name" value="Ribosomal protein S5 domain 2-like"/>
    <property type="match status" value="1"/>
</dbReference>
<dbReference type="SUPFAM" id="SSF50447">
    <property type="entry name" value="Translation proteins"/>
    <property type="match status" value="1"/>
</dbReference>
<evidence type="ECO:0000259" key="9">
    <source>
        <dbReference type="PROSITE" id="PS51722"/>
    </source>
</evidence>
<dbReference type="InterPro" id="IPR009000">
    <property type="entry name" value="Transl_B-barrel_sf"/>
</dbReference>
<dbReference type="InterPro" id="IPR009022">
    <property type="entry name" value="EFG_III"/>
</dbReference>
<dbReference type="Pfam" id="PF03144">
    <property type="entry name" value="GTP_EFTU_D2"/>
    <property type="match status" value="1"/>
</dbReference>
<dbReference type="EMBL" id="CP036266">
    <property type="protein sequence ID" value="QDT24102.1"/>
    <property type="molecule type" value="Genomic_DNA"/>
</dbReference>